<organism evidence="2 3">
    <name type="scientific">Helicoverpa armigera</name>
    <name type="common">Cotton bollworm</name>
    <name type="synonym">Heliothis armigera</name>
    <dbReference type="NCBI Taxonomy" id="29058"/>
    <lineage>
        <taxon>Eukaryota</taxon>
        <taxon>Metazoa</taxon>
        <taxon>Ecdysozoa</taxon>
        <taxon>Arthropoda</taxon>
        <taxon>Hexapoda</taxon>
        <taxon>Insecta</taxon>
        <taxon>Pterygota</taxon>
        <taxon>Neoptera</taxon>
        <taxon>Endopterygota</taxon>
        <taxon>Lepidoptera</taxon>
        <taxon>Glossata</taxon>
        <taxon>Ditrysia</taxon>
        <taxon>Noctuoidea</taxon>
        <taxon>Noctuidae</taxon>
        <taxon>Heliothinae</taxon>
        <taxon>Helicoverpa</taxon>
    </lineage>
</organism>
<evidence type="ECO:0000313" key="2">
    <source>
        <dbReference type="EMBL" id="PZC77073.1"/>
    </source>
</evidence>
<feature type="transmembrane region" description="Helical" evidence="1">
    <location>
        <begin position="185"/>
        <end position="204"/>
    </location>
</feature>
<protein>
    <recommendedName>
        <fullName evidence="4">Gustatory receptor</fullName>
    </recommendedName>
</protein>
<feature type="transmembrane region" description="Helical" evidence="1">
    <location>
        <begin position="56"/>
        <end position="78"/>
    </location>
</feature>
<dbReference type="AlphaFoldDB" id="A0A2W1BZ57"/>
<keyword evidence="1" id="KW-0472">Membrane</keyword>
<gene>
    <name evidence="2" type="primary">HaOG200723</name>
    <name evidence="2" type="ORF">B5X24_HaOG200723</name>
</gene>
<dbReference type="EMBL" id="KZ149937">
    <property type="protein sequence ID" value="PZC77073.1"/>
    <property type="molecule type" value="Genomic_DNA"/>
</dbReference>
<evidence type="ECO:0000313" key="3">
    <source>
        <dbReference type="Proteomes" id="UP000249218"/>
    </source>
</evidence>
<reference evidence="2 3" key="1">
    <citation type="journal article" date="2017" name="BMC Biol.">
        <title>Genomic innovations, transcriptional plasticity and gene loss underlying the evolution and divergence of two highly polyphagous and invasive Helicoverpa pest species.</title>
        <authorList>
            <person name="Pearce S.L."/>
            <person name="Clarke D.F."/>
            <person name="East P.D."/>
            <person name="Elfekih S."/>
            <person name="Gordon K.H."/>
            <person name="Jermiin L.S."/>
            <person name="McGaughran A."/>
            <person name="Oakeshott J.G."/>
            <person name="Papanikolaou A."/>
            <person name="Perera O.P."/>
            <person name="Rane R.V."/>
            <person name="Richards S."/>
            <person name="Tay W.T."/>
            <person name="Walsh T.K."/>
            <person name="Anderson A."/>
            <person name="Anderson C.J."/>
            <person name="Asgari S."/>
            <person name="Board P.G."/>
            <person name="Bretschneider A."/>
            <person name="Campbell P.M."/>
            <person name="Chertemps T."/>
            <person name="Christeller J.T."/>
            <person name="Coppin C.W."/>
            <person name="Downes S.J."/>
            <person name="Duan G."/>
            <person name="Farnsworth C.A."/>
            <person name="Good R.T."/>
            <person name="Han L.B."/>
            <person name="Han Y.C."/>
            <person name="Hatje K."/>
            <person name="Horne I."/>
            <person name="Huang Y.P."/>
            <person name="Hughes D.S."/>
            <person name="Jacquin-Joly E."/>
            <person name="James W."/>
            <person name="Jhangiani S."/>
            <person name="Kollmar M."/>
            <person name="Kuwar S.S."/>
            <person name="Li S."/>
            <person name="Liu N.Y."/>
            <person name="Maibeche M.T."/>
            <person name="Miller J.R."/>
            <person name="Montagne N."/>
            <person name="Perry T."/>
            <person name="Qu J."/>
            <person name="Song S.V."/>
            <person name="Sutton G.G."/>
            <person name="Vogel H."/>
            <person name="Walenz B.P."/>
            <person name="Xu W."/>
            <person name="Zhang H.J."/>
            <person name="Zou Z."/>
            <person name="Batterham P."/>
            <person name="Edwards O.R."/>
            <person name="Feyereisen R."/>
            <person name="Gibbs R.A."/>
            <person name="Heckel D.G."/>
            <person name="McGrath A."/>
            <person name="Robin C."/>
            <person name="Scherer S.E."/>
            <person name="Worley K.C."/>
            <person name="Wu Y.D."/>
        </authorList>
    </citation>
    <scope>NUCLEOTIDE SEQUENCE [LARGE SCALE GENOMIC DNA]</scope>
    <source>
        <strain evidence="2">Harm_GR_Male_#8</strain>
        <tissue evidence="2">Whole organism</tissue>
    </source>
</reference>
<name>A0A2W1BZ57_HELAM</name>
<feature type="transmembrane region" description="Helical" evidence="1">
    <location>
        <begin position="151"/>
        <end position="173"/>
    </location>
</feature>
<sequence>MVKIDSKPSFEKSELSSNNVIEKDVQALLKPFNVIFALFISSKYRIQNDVIYQNTLLYKILSGISYTFLIAGYFYSIFRTAFIYKWEGINFTKQWCNVFIYAIYFLCCVINYHTNIVCSKINVVLVFKIQNISEILKVKGISLNDFIKFNWVYFTILNVYHVFWIVFFTIAFSDTYEYYEFLTNYVYILFDMSVLHGTRFLKVLRQPLKLWIREMRNSDSVLDEDNEYFWNNMFRIYEEILDTYQILTKTIQPVVSY</sequence>
<proteinExistence type="predicted"/>
<keyword evidence="3" id="KW-1185">Reference proteome</keyword>
<keyword evidence="1" id="KW-0812">Transmembrane</keyword>
<accession>A0A2W1BZ57</accession>
<dbReference type="Proteomes" id="UP000249218">
    <property type="component" value="Unassembled WGS sequence"/>
</dbReference>
<evidence type="ECO:0008006" key="4">
    <source>
        <dbReference type="Google" id="ProtNLM"/>
    </source>
</evidence>
<keyword evidence="1" id="KW-1133">Transmembrane helix</keyword>
<feature type="transmembrane region" description="Helical" evidence="1">
    <location>
        <begin position="98"/>
        <end position="118"/>
    </location>
</feature>
<evidence type="ECO:0000256" key="1">
    <source>
        <dbReference type="SAM" id="Phobius"/>
    </source>
</evidence>